<dbReference type="SMART" id="SM00028">
    <property type="entry name" value="TPR"/>
    <property type="match status" value="5"/>
</dbReference>
<feature type="transmembrane region" description="Helical" evidence="5">
    <location>
        <begin position="341"/>
        <end position="365"/>
    </location>
</feature>
<dbReference type="GO" id="GO:0005524">
    <property type="term" value="F:ATP binding"/>
    <property type="evidence" value="ECO:0007669"/>
    <property type="project" value="UniProtKB-KW"/>
</dbReference>
<evidence type="ECO:0000256" key="1">
    <source>
        <dbReference type="ARBA" id="ARBA00022679"/>
    </source>
</evidence>
<keyword evidence="5" id="KW-0812">Transmembrane</keyword>
<evidence type="ECO:0000256" key="4">
    <source>
        <dbReference type="ARBA" id="ARBA00022840"/>
    </source>
</evidence>
<sequence>MTAHSANEIEVLMDRLLDLGDSDRRALLVELENDDPALAKRMRRLLSFVADEETLPGEVHQSAPALMTAFRTADRNQLIGQRLGAYEITHFVRRGGMGAVYRGERADGAFEQSVAIKILPARMASSERRDMFERERRYLATLEHPNIARIIDAGMAPDGSLYFIMEFIDGEPFDVALEDVNDDGRLRFFTDLCNAVSFCHRSLIAHGDLKPSNIFISDGRLRLLDFGVGRLIGPSAATPSSAPRGYSRNYAAPEQITSGEPSVAADIYSLGRLFERLIVKEKSDTELAAIAAKACAREPTDRYGSVDALKADLRAYQSNHVISALPQTAGYRMLKFTRRNVLIIASFSLIVLTLAAGLFTTSWQYRTATRQAARAEAVAAFVKNMFEEVDPEEAGVKPVTLRQVMDDSADRLANELSSAPGIYNEIKAVIASGYFGVGEYERALQMRTEVLEYAQGEYKPPNIELVGAQNAIAAVYRSYNKLDEAITLCRNSLKQLKALRSLYEKALADTHFCLSMNLAQKGGAKNIDEALRHRRQALAIYSDLYGDASPEYAKSLASLGMVVRAAEDYVTAAQNRETALAIAERHGLLMVPSFIRTRCNLALDYVALGRHAEAISANKKCLQLKKERLGDDHPEIATSLNNIARLNLQLGEINHALNAVNEGLAVARESIPSTNFTRLALEINKAAALWQSGEPELASILVSDVVERMSDQLGPEHGATKRANTIKARILLETGDVEEAARLLSASLEGLSQSWRADALLWRAEVAYKQGDHEGARKFADEAVRMRRTLPIFTPWQIAESEFVRARAADDSAEAIAAAEILVSLPPNHIRRIEAQAYLDGQK</sequence>
<evidence type="ECO:0000256" key="3">
    <source>
        <dbReference type="ARBA" id="ARBA00022777"/>
    </source>
</evidence>
<evidence type="ECO:0000259" key="6">
    <source>
        <dbReference type="PROSITE" id="PS50011"/>
    </source>
</evidence>
<proteinExistence type="predicted"/>
<dbReference type="AlphaFoldDB" id="A0A2S7KAR3"/>
<keyword evidence="3" id="KW-0418">Kinase</keyword>
<reference evidence="7 8" key="1">
    <citation type="submission" date="2017-12" db="EMBL/GenBank/DDBJ databases">
        <authorList>
            <person name="Hurst M.R.H."/>
        </authorList>
    </citation>
    <scope>NUCLEOTIDE SEQUENCE [LARGE SCALE GENOMIC DNA]</scope>
    <source>
        <strain evidence="7 8">SY-3-19</strain>
    </source>
</reference>
<dbReference type="OrthoDB" id="9801841at2"/>
<keyword evidence="1" id="KW-0808">Transferase</keyword>
<dbReference type="Pfam" id="PF13424">
    <property type="entry name" value="TPR_12"/>
    <property type="match status" value="2"/>
</dbReference>
<dbReference type="PROSITE" id="PS00108">
    <property type="entry name" value="PROTEIN_KINASE_ST"/>
    <property type="match status" value="1"/>
</dbReference>
<organism evidence="7 8">
    <name type="scientific">Hyphococcus luteus</name>
    <dbReference type="NCBI Taxonomy" id="2058213"/>
    <lineage>
        <taxon>Bacteria</taxon>
        <taxon>Pseudomonadati</taxon>
        <taxon>Pseudomonadota</taxon>
        <taxon>Alphaproteobacteria</taxon>
        <taxon>Parvularculales</taxon>
        <taxon>Parvularculaceae</taxon>
        <taxon>Hyphococcus</taxon>
    </lineage>
</organism>
<evidence type="ECO:0000256" key="5">
    <source>
        <dbReference type="SAM" id="Phobius"/>
    </source>
</evidence>
<dbReference type="InterPro" id="IPR011009">
    <property type="entry name" value="Kinase-like_dom_sf"/>
</dbReference>
<dbReference type="Gene3D" id="1.25.40.10">
    <property type="entry name" value="Tetratricopeptide repeat domain"/>
    <property type="match status" value="3"/>
</dbReference>
<dbReference type="InterPro" id="IPR008271">
    <property type="entry name" value="Ser/Thr_kinase_AS"/>
</dbReference>
<dbReference type="Gene3D" id="3.30.200.20">
    <property type="entry name" value="Phosphorylase Kinase, domain 1"/>
    <property type="match status" value="1"/>
</dbReference>
<accession>A0A2S7KAR3</accession>
<dbReference type="Proteomes" id="UP000239504">
    <property type="component" value="Unassembled WGS sequence"/>
</dbReference>
<dbReference type="SMART" id="SM00220">
    <property type="entry name" value="S_TKc"/>
    <property type="match status" value="1"/>
</dbReference>
<dbReference type="GO" id="GO:0004674">
    <property type="term" value="F:protein serine/threonine kinase activity"/>
    <property type="evidence" value="ECO:0007669"/>
    <property type="project" value="TreeGrafter"/>
</dbReference>
<dbReference type="InterPro" id="IPR019734">
    <property type="entry name" value="TPR_rpt"/>
</dbReference>
<evidence type="ECO:0000313" key="8">
    <source>
        <dbReference type="Proteomes" id="UP000239504"/>
    </source>
</evidence>
<dbReference type="SUPFAM" id="SSF48452">
    <property type="entry name" value="TPR-like"/>
    <property type="match status" value="2"/>
</dbReference>
<dbReference type="InterPro" id="IPR000719">
    <property type="entry name" value="Prot_kinase_dom"/>
</dbReference>
<name>A0A2S7KAR3_9PROT</name>
<dbReference type="PANTHER" id="PTHR43289:SF34">
    <property type="entry name" value="SERINE_THREONINE-PROTEIN KINASE YBDM-RELATED"/>
    <property type="match status" value="1"/>
</dbReference>
<gene>
    <name evidence="7" type="ORF">CW354_01725</name>
</gene>
<keyword evidence="2" id="KW-0547">Nucleotide-binding</keyword>
<keyword evidence="8" id="KW-1185">Reference proteome</keyword>
<dbReference type="PROSITE" id="PS50011">
    <property type="entry name" value="PROTEIN_KINASE_DOM"/>
    <property type="match status" value="1"/>
</dbReference>
<evidence type="ECO:0000256" key="2">
    <source>
        <dbReference type="ARBA" id="ARBA00022741"/>
    </source>
</evidence>
<dbReference type="Gene3D" id="1.10.510.10">
    <property type="entry name" value="Transferase(Phosphotransferase) domain 1"/>
    <property type="match status" value="1"/>
</dbReference>
<evidence type="ECO:0000313" key="7">
    <source>
        <dbReference type="EMBL" id="PQA89610.1"/>
    </source>
</evidence>
<dbReference type="EMBL" id="PJCH01000001">
    <property type="protein sequence ID" value="PQA89610.1"/>
    <property type="molecule type" value="Genomic_DNA"/>
</dbReference>
<dbReference type="SUPFAM" id="SSF56112">
    <property type="entry name" value="Protein kinase-like (PK-like)"/>
    <property type="match status" value="1"/>
</dbReference>
<dbReference type="PANTHER" id="PTHR43289">
    <property type="entry name" value="MITOGEN-ACTIVATED PROTEIN KINASE KINASE KINASE 20-RELATED"/>
    <property type="match status" value="1"/>
</dbReference>
<protein>
    <recommendedName>
        <fullName evidence="6">Protein kinase domain-containing protein</fullName>
    </recommendedName>
</protein>
<dbReference type="InterPro" id="IPR011990">
    <property type="entry name" value="TPR-like_helical_dom_sf"/>
</dbReference>
<feature type="domain" description="Protein kinase" evidence="6">
    <location>
        <begin position="86"/>
        <end position="382"/>
    </location>
</feature>
<dbReference type="CDD" id="cd14014">
    <property type="entry name" value="STKc_PknB_like"/>
    <property type="match status" value="1"/>
</dbReference>
<comment type="caution">
    <text evidence="7">The sequence shown here is derived from an EMBL/GenBank/DDBJ whole genome shotgun (WGS) entry which is preliminary data.</text>
</comment>
<keyword evidence="5" id="KW-1133">Transmembrane helix</keyword>
<keyword evidence="4" id="KW-0067">ATP-binding</keyword>
<dbReference type="Pfam" id="PF00069">
    <property type="entry name" value="Pkinase"/>
    <property type="match status" value="1"/>
</dbReference>
<keyword evidence="5" id="KW-0472">Membrane</keyword>
<dbReference type="RefSeq" id="WP_104828312.1">
    <property type="nucleotide sequence ID" value="NZ_PJCH01000001.1"/>
</dbReference>